<evidence type="ECO:0000313" key="2">
    <source>
        <dbReference type="EMBL" id="KAF6156924.1"/>
    </source>
</evidence>
<protein>
    <recommendedName>
        <fullName evidence="1">Nucleolar complex-associated protein 3 N-terminal domain-containing protein</fullName>
    </recommendedName>
</protein>
<dbReference type="OrthoDB" id="10263597at2759"/>
<gene>
    <name evidence="2" type="ORF">GIB67_039685</name>
</gene>
<evidence type="ECO:0000259" key="1">
    <source>
        <dbReference type="Pfam" id="PF07540"/>
    </source>
</evidence>
<dbReference type="PANTHER" id="PTHR14428">
    <property type="entry name" value="NUCLEOLAR COMPLEX PROTEIN 3"/>
    <property type="match status" value="1"/>
</dbReference>
<comment type="caution">
    <text evidence="2">The sequence shown here is derived from an EMBL/GenBank/DDBJ whole genome shotgun (WGS) entry which is preliminary data.</text>
</comment>
<keyword evidence="3" id="KW-1185">Reference proteome</keyword>
<reference evidence="2 3" key="1">
    <citation type="journal article" date="2020" name="IScience">
        <title>Genome Sequencing of the Endangered Kingdonia uniflora (Circaeasteraceae, Ranunculales) Reveals Potential Mechanisms of Evolutionary Specialization.</title>
        <authorList>
            <person name="Sun Y."/>
            <person name="Deng T."/>
            <person name="Zhang A."/>
            <person name="Moore M.J."/>
            <person name="Landis J.B."/>
            <person name="Lin N."/>
            <person name="Zhang H."/>
            <person name="Zhang X."/>
            <person name="Huang J."/>
            <person name="Zhang X."/>
            <person name="Sun H."/>
            <person name="Wang H."/>
        </authorList>
    </citation>
    <scope>NUCLEOTIDE SEQUENCE [LARGE SCALE GENOMIC DNA]</scope>
    <source>
        <strain evidence="2">TB1705</strain>
        <tissue evidence="2">Leaf</tissue>
    </source>
</reference>
<organism evidence="2 3">
    <name type="scientific">Kingdonia uniflora</name>
    <dbReference type="NCBI Taxonomy" id="39325"/>
    <lineage>
        <taxon>Eukaryota</taxon>
        <taxon>Viridiplantae</taxon>
        <taxon>Streptophyta</taxon>
        <taxon>Embryophyta</taxon>
        <taxon>Tracheophyta</taxon>
        <taxon>Spermatophyta</taxon>
        <taxon>Magnoliopsida</taxon>
        <taxon>Ranunculales</taxon>
        <taxon>Circaeasteraceae</taxon>
        <taxon>Kingdonia</taxon>
    </lineage>
</organism>
<evidence type="ECO:0000313" key="3">
    <source>
        <dbReference type="Proteomes" id="UP000541444"/>
    </source>
</evidence>
<dbReference type="Proteomes" id="UP000541444">
    <property type="component" value="Unassembled WGS sequence"/>
</dbReference>
<dbReference type="Pfam" id="PF07540">
    <property type="entry name" value="NOC3p"/>
    <property type="match status" value="1"/>
</dbReference>
<dbReference type="PANTHER" id="PTHR14428:SF5">
    <property type="entry name" value="NUCLEOLAR COMPLEX PROTEIN 3 HOMOLOG"/>
    <property type="match status" value="1"/>
</dbReference>
<sequence>MAREPKVNEKEDEGAVDNNGIYDSLVKLTKLERRAKLKKSKKEAKQQVKNTVHLEEVQGNSQAEALAEIKDLSAEKLFEVKKNKLAELGISLPTDPEANINSLKEIIEIYKDEDHDVVNLGLLSLLVAFKDIIPGYVLNLMN</sequence>
<dbReference type="GO" id="GO:0006270">
    <property type="term" value="P:DNA replication initiation"/>
    <property type="evidence" value="ECO:0007669"/>
    <property type="project" value="TreeGrafter"/>
</dbReference>
<feature type="domain" description="Nucleolar complex-associated protein 3 N-terminal" evidence="1">
    <location>
        <begin position="81"/>
        <end position="138"/>
    </location>
</feature>
<proteinExistence type="predicted"/>
<dbReference type="GO" id="GO:0003682">
    <property type="term" value="F:chromatin binding"/>
    <property type="evidence" value="ECO:0007669"/>
    <property type="project" value="TreeGrafter"/>
</dbReference>
<dbReference type="AlphaFoldDB" id="A0A7J7MQ09"/>
<name>A0A7J7MQ09_9MAGN</name>
<dbReference type="InterPro" id="IPR016903">
    <property type="entry name" value="Nucleolar_cplx-assoc_3"/>
</dbReference>
<dbReference type="GO" id="GO:0005730">
    <property type="term" value="C:nucleolus"/>
    <property type="evidence" value="ECO:0007669"/>
    <property type="project" value="TreeGrafter"/>
</dbReference>
<dbReference type="EMBL" id="JACGCM010001289">
    <property type="protein sequence ID" value="KAF6156924.1"/>
    <property type="molecule type" value="Genomic_DNA"/>
</dbReference>
<dbReference type="InterPro" id="IPR011501">
    <property type="entry name" value="Noc3_N"/>
</dbReference>
<accession>A0A7J7MQ09</accession>